<dbReference type="InterPro" id="IPR025847">
    <property type="entry name" value="MEDS_domain"/>
</dbReference>
<dbReference type="InterPro" id="IPR005467">
    <property type="entry name" value="His_kinase_dom"/>
</dbReference>
<dbReference type="InterPro" id="IPR003594">
    <property type="entry name" value="HATPase_dom"/>
</dbReference>
<accession>A0A917Q0F9</accession>
<dbReference type="GO" id="GO:0000155">
    <property type="term" value="F:phosphorelay sensor kinase activity"/>
    <property type="evidence" value="ECO:0007669"/>
    <property type="project" value="InterPro"/>
</dbReference>
<feature type="domain" description="Histidine kinase" evidence="9">
    <location>
        <begin position="233"/>
        <end position="438"/>
    </location>
</feature>
<proteinExistence type="predicted"/>
<dbReference type="Proteomes" id="UP000658382">
    <property type="component" value="Unassembled WGS sequence"/>
</dbReference>
<evidence type="ECO:0000256" key="8">
    <source>
        <dbReference type="ARBA" id="ARBA00023012"/>
    </source>
</evidence>
<evidence type="ECO:0000256" key="1">
    <source>
        <dbReference type="ARBA" id="ARBA00000085"/>
    </source>
</evidence>
<dbReference type="Gene3D" id="1.10.287.130">
    <property type="match status" value="1"/>
</dbReference>
<keyword evidence="6" id="KW-0418">Kinase</keyword>
<dbReference type="SMART" id="SM00388">
    <property type="entry name" value="HisKA"/>
    <property type="match status" value="1"/>
</dbReference>
<keyword evidence="4" id="KW-0808">Transferase</keyword>
<dbReference type="Pfam" id="PF14417">
    <property type="entry name" value="MEDS"/>
    <property type="match status" value="1"/>
</dbReference>
<evidence type="ECO:0000256" key="7">
    <source>
        <dbReference type="ARBA" id="ARBA00022840"/>
    </source>
</evidence>
<name>A0A917Q0F9_9BACI</name>
<reference evidence="10" key="2">
    <citation type="submission" date="2020-09" db="EMBL/GenBank/DDBJ databases">
        <authorList>
            <person name="Sun Q."/>
            <person name="Ohkuma M."/>
        </authorList>
    </citation>
    <scope>NUCLEOTIDE SEQUENCE</scope>
    <source>
        <strain evidence="10">JCM 12580</strain>
    </source>
</reference>
<dbReference type="CDD" id="cd00082">
    <property type="entry name" value="HisKA"/>
    <property type="match status" value="1"/>
</dbReference>
<dbReference type="InterPro" id="IPR036890">
    <property type="entry name" value="HATPase_C_sf"/>
</dbReference>
<dbReference type="AlphaFoldDB" id="A0A917Q0F9"/>
<keyword evidence="11" id="KW-1185">Reference proteome</keyword>
<dbReference type="SMART" id="SM00387">
    <property type="entry name" value="HATPase_c"/>
    <property type="match status" value="1"/>
</dbReference>
<dbReference type="InterPro" id="IPR004358">
    <property type="entry name" value="Sig_transdc_His_kin-like_C"/>
</dbReference>
<keyword evidence="5" id="KW-0547">Nucleotide-binding</keyword>
<comment type="caution">
    <text evidence="10">The sequence shown here is derived from an EMBL/GenBank/DDBJ whole genome shotgun (WGS) entry which is preliminary data.</text>
</comment>
<dbReference type="Pfam" id="PF02518">
    <property type="entry name" value="HATPase_c"/>
    <property type="match status" value="1"/>
</dbReference>
<sequence>MEKSDSNIAVGSTTQVDSSAGRHIVYTYTDIHKYLINATAFIAEGIEKNQIVIYIDQSNRFDIILQNLKNDGFSEDQINEVIFADSDEFYEVHETFNIDRINQNLAQLMGPYSNTEQNIRIWGSVVWKDQDQEILKSRMNLHEHNYDCFISENSNLFAVCAYDALTLPTSYMNVILQTHQFHMTDDDLSASHLYKKEPILLPEIQEQIRIAEAEENEVIRSEKLHIAGELAANIAHELGNPLAVMKGFLQLINKTGDMSGMSQRYVNTISSQVEKMEQITSEFLALANPHLGNKEEIHIPQLIENVQILMADQAAHKAVEIQTKFDHKDIVLVGDETKIKQVLINLIKNAIEAMDQGYIMLWVKDLGDYIHINVIDNGPGIPKYIIDQIGEPFITTKESGTGLGLLISEKIVAGHNGKLVAESDVGHGATFTISLPKS</sequence>
<dbReference type="InterPro" id="IPR036097">
    <property type="entry name" value="HisK_dim/P_sf"/>
</dbReference>
<evidence type="ECO:0000256" key="3">
    <source>
        <dbReference type="ARBA" id="ARBA00022553"/>
    </source>
</evidence>
<keyword evidence="8" id="KW-0902">Two-component regulatory system</keyword>
<dbReference type="PROSITE" id="PS50109">
    <property type="entry name" value="HIS_KIN"/>
    <property type="match status" value="1"/>
</dbReference>
<keyword evidence="3" id="KW-0597">Phosphoprotein</keyword>
<dbReference type="Gene3D" id="3.30.565.10">
    <property type="entry name" value="Histidine kinase-like ATPase, C-terminal domain"/>
    <property type="match status" value="1"/>
</dbReference>
<comment type="catalytic activity">
    <reaction evidence="1">
        <text>ATP + protein L-histidine = ADP + protein N-phospho-L-histidine.</text>
        <dbReference type="EC" id="2.7.13.3"/>
    </reaction>
</comment>
<evidence type="ECO:0000256" key="4">
    <source>
        <dbReference type="ARBA" id="ARBA00022679"/>
    </source>
</evidence>
<dbReference type="PANTHER" id="PTHR43065:SF10">
    <property type="entry name" value="PEROXIDE STRESS-ACTIVATED HISTIDINE KINASE MAK3"/>
    <property type="match status" value="1"/>
</dbReference>
<dbReference type="InterPro" id="IPR003661">
    <property type="entry name" value="HisK_dim/P_dom"/>
</dbReference>
<evidence type="ECO:0000259" key="9">
    <source>
        <dbReference type="PROSITE" id="PS50109"/>
    </source>
</evidence>
<evidence type="ECO:0000256" key="5">
    <source>
        <dbReference type="ARBA" id="ARBA00022741"/>
    </source>
</evidence>
<gene>
    <name evidence="10" type="ORF">GCM10007063_27570</name>
</gene>
<dbReference type="EMBL" id="BMNQ01000050">
    <property type="protein sequence ID" value="GGK03728.1"/>
    <property type="molecule type" value="Genomic_DNA"/>
</dbReference>
<dbReference type="SUPFAM" id="SSF55874">
    <property type="entry name" value="ATPase domain of HSP90 chaperone/DNA topoisomerase II/histidine kinase"/>
    <property type="match status" value="1"/>
</dbReference>
<evidence type="ECO:0000256" key="6">
    <source>
        <dbReference type="ARBA" id="ARBA00022777"/>
    </source>
</evidence>
<evidence type="ECO:0000313" key="10">
    <source>
        <dbReference type="EMBL" id="GGK03728.1"/>
    </source>
</evidence>
<evidence type="ECO:0000313" key="11">
    <source>
        <dbReference type="Proteomes" id="UP000658382"/>
    </source>
</evidence>
<evidence type="ECO:0000256" key="2">
    <source>
        <dbReference type="ARBA" id="ARBA00012438"/>
    </source>
</evidence>
<dbReference type="PRINTS" id="PR00344">
    <property type="entry name" value="BCTRLSENSOR"/>
</dbReference>
<organism evidence="10 11">
    <name type="scientific">Lentibacillus kapialis</name>
    <dbReference type="NCBI Taxonomy" id="340214"/>
    <lineage>
        <taxon>Bacteria</taxon>
        <taxon>Bacillati</taxon>
        <taxon>Bacillota</taxon>
        <taxon>Bacilli</taxon>
        <taxon>Bacillales</taxon>
        <taxon>Bacillaceae</taxon>
        <taxon>Lentibacillus</taxon>
    </lineage>
</organism>
<keyword evidence="7" id="KW-0067">ATP-binding</keyword>
<dbReference type="PANTHER" id="PTHR43065">
    <property type="entry name" value="SENSOR HISTIDINE KINASE"/>
    <property type="match status" value="1"/>
</dbReference>
<dbReference type="GO" id="GO:0005524">
    <property type="term" value="F:ATP binding"/>
    <property type="evidence" value="ECO:0007669"/>
    <property type="project" value="UniProtKB-KW"/>
</dbReference>
<dbReference type="Pfam" id="PF00512">
    <property type="entry name" value="HisKA"/>
    <property type="match status" value="1"/>
</dbReference>
<reference evidence="10" key="1">
    <citation type="journal article" date="2014" name="Int. J. Syst. Evol. Microbiol.">
        <title>Complete genome sequence of Corynebacterium casei LMG S-19264T (=DSM 44701T), isolated from a smear-ripened cheese.</title>
        <authorList>
            <consortium name="US DOE Joint Genome Institute (JGI-PGF)"/>
            <person name="Walter F."/>
            <person name="Albersmeier A."/>
            <person name="Kalinowski J."/>
            <person name="Ruckert C."/>
        </authorList>
    </citation>
    <scope>NUCLEOTIDE SEQUENCE</scope>
    <source>
        <strain evidence="10">JCM 12580</strain>
    </source>
</reference>
<dbReference type="RefSeq" id="WP_188633690.1">
    <property type="nucleotide sequence ID" value="NZ_BMNQ01000050.1"/>
</dbReference>
<dbReference type="SUPFAM" id="SSF47384">
    <property type="entry name" value="Homodimeric domain of signal transducing histidine kinase"/>
    <property type="match status" value="1"/>
</dbReference>
<protein>
    <recommendedName>
        <fullName evidence="2">histidine kinase</fullName>
        <ecNumber evidence="2">2.7.13.3</ecNumber>
    </recommendedName>
</protein>
<dbReference type="EC" id="2.7.13.3" evidence="2"/>